<name>A0A1G4JJA7_9SACH</name>
<evidence type="ECO:0000256" key="8">
    <source>
        <dbReference type="ARBA" id="ARBA00031347"/>
    </source>
</evidence>
<dbReference type="PANTHER" id="PTHR21311:SF0">
    <property type="entry name" value="CONSERVED OLIGOMERIC GOLGI COMPLEX SUBUNIT 8"/>
    <property type="match status" value="1"/>
</dbReference>
<dbReference type="GO" id="GO:0000139">
    <property type="term" value="C:Golgi membrane"/>
    <property type="evidence" value="ECO:0007669"/>
    <property type="project" value="UniProtKB-SubCell"/>
</dbReference>
<dbReference type="OrthoDB" id="1661054at2759"/>
<evidence type="ECO:0000256" key="6">
    <source>
        <dbReference type="ARBA" id="ARBA00023034"/>
    </source>
</evidence>
<evidence type="ECO:0000256" key="4">
    <source>
        <dbReference type="ARBA" id="ARBA00022448"/>
    </source>
</evidence>
<evidence type="ECO:0000256" key="2">
    <source>
        <dbReference type="ARBA" id="ARBA00006419"/>
    </source>
</evidence>
<dbReference type="InterPro" id="IPR007255">
    <property type="entry name" value="COG8"/>
</dbReference>
<evidence type="ECO:0000313" key="9">
    <source>
        <dbReference type="EMBL" id="SCU90585.1"/>
    </source>
</evidence>
<dbReference type="GO" id="GO:0032258">
    <property type="term" value="P:cytoplasm to vacuole targeting by the Cvt pathway"/>
    <property type="evidence" value="ECO:0007669"/>
    <property type="project" value="TreeGrafter"/>
</dbReference>
<comment type="similarity">
    <text evidence="2">Belongs to the COG8 family.</text>
</comment>
<dbReference type="Proteomes" id="UP000191144">
    <property type="component" value="Chromosome E"/>
</dbReference>
<keyword evidence="4" id="KW-0813">Transport</keyword>
<evidence type="ECO:0000256" key="1">
    <source>
        <dbReference type="ARBA" id="ARBA00004395"/>
    </source>
</evidence>
<dbReference type="AlphaFoldDB" id="A0A1G4JJA7"/>
<sequence length="451" mass="50941">MDALSVLLGDFDIKNHDPREVETFLAQQLQAKDSYDAYFSSMPLPGSIVEDIAEIEAQISAQERKLRSVLVENKESLCDSLCNGQVEPQLTAMLAQIDQLWELEKPETVENSEQSSGQHRDTLASLYDPLAVDLEEEEEEEEEEPQQLQKPGDELDEFHAALHKLTVRANEGLGVSGSAHDNLALVLAQWKPISELLELPSLTSTCIKTGHYQEALLCHEHARGLVNRFPNTTIVRHISDSISQEITTTMLQGLVKMLQQNLGANAMKKILTYLASIPPFSANPQALTQVFLTMRYKFVCAEMDSFEITELANDTMRELLVKRKIEAFREHVYNALAILQSQSELFNTKHHNVKVGIPLLQESKKPVATNPLTLLYVQKCCDSLIEALKQYKDSLSVSVCLQLVYCSFRLADCNPNYHHLFIKKIHESQLVSPTDLNAAMEKRRELANKYY</sequence>
<accession>A0A1G4JJA7</accession>
<dbReference type="EMBL" id="LT598481">
    <property type="protein sequence ID" value="SCU90585.1"/>
    <property type="molecule type" value="Genomic_DNA"/>
</dbReference>
<keyword evidence="7" id="KW-0472">Membrane</keyword>
<proteinExistence type="inferred from homology"/>
<evidence type="ECO:0000256" key="3">
    <source>
        <dbReference type="ARBA" id="ARBA00020983"/>
    </source>
</evidence>
<dbReference type="GO" id="GO:0017119">
    <property type="term" value="C:Golgi transport complex"/>
    <property type="evidence" value="ECO:0007669"/>
    <property type="project" value="InterPro"/>
</dbReference>
<keyword evidence="5" id="KW-0653">Protein transport</keyword>
<comment type="subcellular location">
    <subcellularLocation>
        <location evidence="1">Golgi apparatus membrane</location>
        <topology evidence="1">Peripheral membrane protein</topology>
    </subcellularLocation>
</comment>
<keyword evidence="6" id="KW-0333">Golgi apparatus</keyword>
<organism evidence="9 10">
    <name type="scientific">Lachancea meyersii CBS 8951</name>
    <dbReference type="NCBI Taxonomy" id="1266667"/>
    <lineage>
        <taxon>Eukaryota</taxon>
        <taxon>Fungi</taxon>
        <taxon>Dikarya</taxon>
        <taxon>Ascomycota</taxon>
        <taxon>Saccharomycotina</taxon>
        <taxon>Saccharomycetes</taxon>
        <taxon>Saccharomycetales</taxon>
        <taxon>Saccharomycetaceae</taxon>
        <taxon>Lachancea</taxon>
    </lineage>
</organism>
<evidence type="ECO:0000313" key="10">
    <source>
        <dbReference type="Proteomes" id="UP000191144"/>
    </source>
</evidence>
<evidence type="ECO:0000256" key="7">
    <source>
        <dbReference type="ARBA" id="ARBA00023136"/>
    </source>
</evidence>
<dbReference type="GO" id="GO:0006891">
    <property type="term" value="P:intra-Golgi vesicle-mediated transport"/>
    <property type="evidence" value="ECO:0007669"/>
    <property type="project" value="TreeGrafter"/>
</dbReference>
<dbReference type="Pfam" id="PF04124">
    <property type="entry name" value="Dor1"/>
    <property type="match status" value="1"/>
</dbReference>
<reference evidence="10" key="1">
    <citation type="submission" date="2016-03" db="EMBL/GenBank/DDBJ databases">
        <authorList>
            <person name="Devillers Hugo."/>
        </authorList>
    </citation>
    <scope>NUCLEOTIDE SEQUENCE [LARGE SCALE GENOMIC DNA]</scope>
</reference>
<keyword evidence="10" id="KW-1185">Reference proteome</keyword>
<dbReference type="PANTHER" id="PTHR21311">
    <property type="entry name" value="CONSERVED OLIGOMERIC GOLGI COMPLEX COMPONENT 8"/>
    <property type="match status" value="1"/>
</dbReference>
<protein>
    <recommendedName>
        <fullName evidence="3">Conserved oligomeric Golgi complex subunit 8</fullName>
    </recommendedName>
    <alternativeName>
        <fullName evidence="8">Component of oligomeric Golgi complex 8</fullName>
    </alternativeName>
</protein>
<evidence type="ECO:0000256" key="5">
    <source>
        <dbReference type="ARBA" id="ARBA00022927"/>
    </source>
</evidence>
<gene>
    <name evidence="9" type="ORF">LAME_0E09186G</name>
</gene>